<protein>
    <submittedName>
        <fullName evidence="1">Alpha/beta hydrolase</fullName>
    </submittedName>
</protein>
<organism evidence="1 2">
    <name type="scientific">Arcobacter lacus</name>
    <dbReference type="NCBI Taxonomy" id="1912876"/>
    <lineage>
        <taxon>Bacteria</taxon>
        <taxon>Pseudomonadati</taxon>
        <taxon>Campylobacterota</taxon>
        <taxon>Epsilonproteobacteria</taxon>
        <taxon>Campylobacterales</taxon>
        <taxon>Arcobacteraceae</taxon>
        <taxon>Arcobacter</taxon>
    </lineage>
</organism>
<dbReference type="Gene3D" id="3.40.50.1820">
    <property type="entry name" value="alpha/beta hydrolase"/>
    <property type="match status" value="1"/>
</dbReference>
<gene>
    <name evidence="1" type="ORF">B0175_07685</name>
</gene>
<proteinExistence type="predicted"/>
<name>A0ABX5JG44_9BACT</name>
<keyword evidence="2" id="KW-1185">Reference proteome</keyword>
<dbReference type="SUPFAM" id="SSF53474">
    <property type="entry name" value="alpha/beta-Hydrolases"/>
    <property type="match status" value="1"/>
</dbReference>
<evidence type="ECO:0000313" key="2">
    <source>
        <dbReference type="Proteomes" id="UP000251311"/>
    </source>
</evidence>
<dbReference type="Proteomes" id="UP000251311">
    <property type="component" value="Unassembled WGS sequence"/>
</dbReference>
<dbReference type="PROSITE" id="PS51257">
    <property type="entry name" value="PROKAR_LIPOPROTEIN"/>
    <property type="match status" value="1"/>
</dbReference>
<dbReference type="InterPro" id="IPR010315">
    <property type="entry name" value="DUF915_hydro-like"/>
</dbReference>
<accession>A0ABX5JG44</accession>
<dbReference type="Pfam" id="PF06028">
    <property type="entry name" value="DUF915"/>
    <property type="match status" value="1"/>
</dbReference>
<keyword evidence="1" id="KW-0378">Hydrolase</keyword>
<dbReference type="RefSeq" id="WP_228156084.1">
    <property type="nucleotide sequence ID" value="NZ_MUXF01000015.1"/>
</dbReference>
<dbReference type="EMBL" id="MUXF01000015">
    <property type="protein sequence ID" value="PUE65631.1"/>
    <property type="molecule type" value="Genomic_DNA"/>
</dbReference>
<sequence length="274" mass="31600">MRNSFLFLIFIISLFFYGCSNKIPTLNERKDLAFSIINDKDIIQKNIETGSFNLFSFQKISNECRTNIKIYVEGDGLSWISKSIISSNPTPINPIALKLMLSDNNSCKIYLARPCQYITSNGCEEKYWTSHRFNTKIIESYEHVLNNLKKEYTNTKFDLIGYSGGGAIVTLLASSRNDVNSITTIAGNLDIEEWSKIQKISSLNGSLNPANYSKELENIKQTHLIGENDKIIPKDIFFSYQSKFKNKENIKYFIYDSTHNCCWEDIYRKYLLNN</sequence>
<reference evidence="1 2" key="1">
    <citation type="submission" date="2017-02" db="EMBL/GenBank/DDBJ databases">
        <title>Arcobacter lacus sp. nov., a new species isolated from reclaimed water.</title>
        <authorList>
            <person name="Figueras M.J."/>
            <person name="Perez-Cataluna A."/>
            <person name="Salas-Masso N."/>
        </authorList>
    </citation>
    <scope>NUCLEOTIDE SEQUENCE [LARGE SCALE GENOMIC DNA]</scope>
    <source>
        <strain evidence="1 2">RW43-9</strain>
    </source>
</reference>
<comment type="caution">
    <text evidence="1">The sequence shown here is derived from an EMBL/GenBank/DDBJ whole genome shotgun (WGS) entry which is preliminary data.</text>
</comment>
<evidence type="ECO:0000313" key="1">
    <source>
        <dbReference type="EMBL" id="PUE65631.1"/>
    </source>
</evidence>
<dbReference type="InterPro" id="IPR029058">
    <property type="entry name" value="AB_hydrolase_fold"/>
</dbReference>
<dbReference type="GO" id="GO:0016787">
    <property type="term" value="F:hydrolase activity"/>
    <property type="evidence" value="ECO:0007669"/>
    <property type="project" value="UniProtKB-KW"/>
</dbReference>